<dbReference type="InterPro" id="IPR013818">
    <property type="entry name" value="Lipase"/>
</dbReference>
<evidence type="ECO:0000256" key="2">
    <source>
        <dbReference type="ARBA" id="ARBA00010701"/>
    </source>
</evidence>
<dbReference type="InterPro" id="IPR029058">
    <property type="entry name" value="AB_hydrolase_fold"/>
</dbReference>
<evidence type="ECO:0000313" key="6">
    <source>
        <dbReference type="Proteomes" id="UP000008820"/>
    </source>
</evidence>
<comment type="similarity">
    <text evidence="2 4">Belongs to the AB hydrolase superfamily. Lipase family.</text>
</comment>
<dbReference type="VEuPathDB" id="VectorBase:AAEL002138"/>
<dbReference type="SUPFAM" id="SSF53474">
    <property type="entry name" value="alpha/beta-Hydrolases"/>
    <property type="match status" value="1"/>
</dbReference>
<protein>
    <submittedName>
        <fullName evidence="5">Uncharacterized protein</fullName>
    </submittedName>
</protein>
<dbReference type="InParanoid" id="A0A1S4F114"/>
<reference evidence="5" key="2">
    <citation type="submission" date="2021-02" db="UniProtKB">
        <authorList>
            <consortium name="EnsemblMetazoa"/>
        </authorList>
    </citation>
    <scope>IDENTIFICATION</scope>
    <source>
        <strain evidence="5">LVP_AGWG</strain>
    </source>
</reference>
<dbReference type="InterPro" id="IPR000734">
    <property type="entry name" value="TAG_lipase"/>
</dbReference>
<dbReference type="GO" id="GO:0005615">
    <property type="term" value="C:extracellular space"/>
    <property type="evidence" value="ECO:0007669"/>
    <property type="project" value="TreeGrafter"/>
</dbReference>
<comment type="subcellular location">
    <subcellularLocation>
        <location evidence="1">Secreted</location>
    </subcellularLocation>
</comment>
<dbReference type="GO" id="GO:0016298">
    <property type="term" value="F:lipase activity"/>
    <property type="evidence" value="ECO:0007669"/>
    <property type="project" value="InterPro"/>
</dbReference>
<dbReference type="EnsemblMetazoa" id="AAEL002138-RA">
    <property type="protein sequence ID" value="AAEL002138-PA"/>
    <property type="gene ID" value="AAEL002138"/>
</dbReference>
<proteinExistence type="inferred from homology"/>
<dbReference type="GO" id="GO:0016042">
    <property type="term" value="P:lipid catabolic process"/>
    <property type="evidence" value="ECO:0007669"/>
    <property type="project" value="TreeGrafter"/>
</dbReference>
<gene>
    <name evidence="5" type="primary">5580076</name>
</gene>
<sequence length="345" mass="38704">MLRAIFLMVALAACIGVNGDVFEDTFDLSSEESIAKSMNVAFGEYRSELGPLLEGPVDSSNKDAAVTLRCASRSEPNFKTFHDDRNSWKELKFSPSLIMIVHGWLDNSNEHWVQKTAHELLKIRDSTICLVDWNYRARYNYRQAALEHTPFVADLITRFVRYSSEVGVPLEKVTFIGHNLGAHISGQAGKSLGGRVGEIYGLDPLGPLFEYPKDRGLQMRLDQSDANYVQIIVTSRHELGLVNGEGHENFYPNGGESASNCPIPDTNSKELTRRIACSEWEATEFFNRSLNPNNIYEGRQCKDWPSFLAHRCDSNKANVLGIHSHRIGGDFYLTAEPILPDKPAH</sequence>
<reference evidence="5 6" key="1">
    <citation type="submission" date="2017-06" db="EMBL/GenBank/DDBJ databases">
        <title>Aedes aegypti genome working group (AGWG) sequencing and assembly.</title>
        <authorList>
            <consortium name="Aedes aegypti Genome Working Group (AGWG)"/>
            <person name="Matthews B.J."/>
        </authorList>
    </citation>
    <scope>NUCLEOTIDE SEQUENCE [LARGE SCALE GENOMIC DNA]</scope>
    <source>
        <strain evidence="5 6">LVP_AGWG</strain>
    </source>
</reference>
<dbReference type="AlphaFoldDB" id="A0A1S4F114"/>
<evidence type="ECO:0000256" key="1">
    <source>
        <dbReference type="ARBA" id="ARBA00004613"/>
    </source>
</evidence>
<evidence type="ECO:0000256" key="4">
    <source>
        <dbReference type="RuleBase" id="RU004262"/>
    </source>
</evidence>
<keyword evidence="3" id="KW-0964">Secreted</keyword>
<dbReference type="Pfam" id="PF00151">
    <property type="entry name" value="Lipase"/>
    <property type="match status" value="1"/>
</dbReference>
<dbReference type="Gene3D" id="3.40.50.1820">
    <property type="entry name" value="alpha/beta hydrolase"/>
    <property type="match status" value="1"/>
</dbReference>
<evidence type="ECO:0000256" key="3">
    <source>
        <dbReference type="ARBA" id="ARBA00022525"/>
    </source>
</evidence>
<evidence type="ECO:0000313" key="5">
    <source>
        <dbReference type="EnsemblMetazoa" id="AAEL002138-PA"/>
    </source>
</evidence>
<dbReference type="OrthoDB" id="7784780at2759"/>
<dbReference type="PRINTS" id="PR00821">
    <property type="entry name" value="TAGLIPASE"/>
</dbReference>
<keyword evidence="6" id="KW-1185">Reference proteome</keyword>
<name>A0A1S4F114_AEDAE</name>
<accession>A0A1S4F114</accession>
<dbReference type="PANTHER" id="PTHR11610">
    <property type="entry name" value="LIPASE"/>
    <property type="match status" value="1"/>
</dbReference>
<dbReference type="Proteomes" id="UP000008820">
    <property type="component" value="Chromosome 2"/>
</dbReference>
<organism evidence="5 6">
    <name type="scientific">Aedes aegypti</name>
    <name type="common">Yellowfever mosquito</name>
    <name type="synonym">Culex aegypti</name>
    <dbReference type="NCBI Taxonomy" id="7159"/>
    <lineage>
        <taxon>Eukaryota</taxon>
        <taxon>Metazoa</taxon>
        <taxon>Ecdysozoa</taxon>
        <taxon>Arthropoda</taxon>
        <taxon>Hexapoda</taxon>
        <taxon>Insecta</taxon>
        <taxon>Pterygota</taxon>
        <taxon>Neoptera</taxon>
        <taxon>Endopterygota</taxon>
        <taxon>Diptera</taxon>
        <taxon>Nematocera</taxon>
        <taxon>Culicoidea</taxon>
        <taxon>Culicidae</taxon>
        <taxon>Culicinae</taxon>
        <taxon>Aedini</taxon>
        <taxon>Aedes</taxon>
        <taxon>Stegomyia</taxon>
    </lineage>
</organism>